<dbReference type="Proteomes" id="UP000635606">
    <property type="component" value="Unassembled WGS sequence"/>
</dbReference>
<comment type="caution">
    <text evidence="2">The sequence shown here is derived from an EMBL/GenBank/DDBJ whole genome shotgun (WGS) entry which is preliminary data.</text>
</comment>
<evidence type="ECO:0000313" key="2">
    <source>
        <dbReference type="EMBL" id="GIJ71439.1"/>
    </source>
</evidence>
<keyword evidence="3" id="KW-1185">Reference proteome</keyword>
<feature type="signal peptide" evidence="1">
    <location>
        <begin position="1"/>
        <end position="24"/>
    </location>
</feature>
<gene>
    <name evidence="2" type="ORF">Voc01_063560</name>
</gene>
<sequence length="272" mass="28645">MRIRVMVLVAAVLAGLLPATPAAATAPGGRAMWLWSTPAPAEVVAWAQAHDVREILAYTPTQPDLAWLRELRARSAAAGISLAALGGDPSWTTQHAAAVSWARAVTATGLFDALHVDVEPHLLPAWNTDRAGTATRYLAMLDKLNAASSLPLEADVAFWYGEVALPKGTDLATQLLRRVDAVTVMSYRDTATGPNSVTAVGADLLAKGSAAGRPVRLGTETQPLIECTHCTFAEEGADALEETLAEVTAEAGSYPAFAGVAVHHYDSWRTLA</sequence>
<evidence type="ECO:0000313" key="3">
    <source>
        <dbReference type="Proteomes" id="UP000635606"/>
    </source>
</evidence>
<dbReference type="RefSeq" id="WP_203931309.1">
    <property type="nucleotide sequence ID" value="NZ_BOPH01000088.1"/>
</dbReference>
<dbReference type="EMBL" id="BOPH01000088">
    <property type="protein sequence ID" value="GIJ71439.1"/>
    <property type="molecule type" value="Genomic_DNA"/>
</dbReference>
<keyword evidence="1" id="KW-0732">Signal</keyword>
<feature type="chain" id="PRO_5035171226" evidence="1">
    <location>
        <begin position="25"/>
        <end position="272"/>
    </location>
</feature>
<dbReference type="AlphaFoldDB" id="A0A8J4EE70"/>
<name>A0A8J4EE70_9ACTN</name>
<organism evidence="2 3">
    <name type="scientific">Virgisporangium ochraceum</name>
    <dbReference type="NCBI Taxonomy" id="65505"/>
    <lineage>
        <taxon>Bacteria</taxon>
        <taxon>Bacillati</taxon>
        <taxon>Actinomycetota</taxon>
        <taxon>Actinomycetes</taxon>
        <taxon>Micromonosporales</taxon>
        <taxon>Micromonosporaceae</taxon>
        <taxon>Virgisporangium</taxon>
    </lineage>
</organism>
<evidence type="ECO:0000256" key="1">
    <source>
        <dbReference type="SAM" id="SignalP"/>
    </source>
</evidence>
<accession>A0A8J4EE70</accession>
<protein>
    <submittedName>
        <fullName evidence="2">Uncharacterized protein</fullName>
    </submittedName>
</protein>
<reference evidence="2" key="1">
    <citation type="submission" date="2021-01" db="EMBL/GenBank/DDBJ databases">
        <title>Whole genome shotgun sequence of Virgisporangium ochraceum NBRC 16418.</title>
        <authorList>
            <person name="Komaki H."/>
            <person name="Tamura T."/>
        </authorList>
    </citation>
    <scope>NUCLEOTIDE SEQUENCE</scope>
    <source>
        <strain evidence="2">NBRC 16418</strain>
    </source>
</reference>
<proteinExistence type="predicted"/>